<accession>A0A8H8YZT1</accession>
<protein>
    <submittedName>
        <fullName evidence="1">Uncharacterized protein</fullName>
    </submittedName>
</protein>
<reference evidence="1" key="1">
    <citation type="submission" date="2021-02" db="EMBL/GenBank/DDBJ databases">
        <authorList>
            <person name="Han P."/>
        </authorList>
    </citation>
    <scope>NUCLEOTIDE SEQUENCE</scope>
    <source>
        <strain evidence="1">Nitrosomonas nitrosa 18-3D</strain>
    </source>
</reference>
<proteinExistence type="predicted"/>
<evidence type="ECO:0000313" key="1">
    <source>
        <dbReference type="EMBL" id="CAE6494249.1"/>
    </source>
</evidence>
<name>A0A8H8YZT1_9PROT</name>
<evidence type="ECO:0000313" key="2">
    <source>
        <dbReference type="Proteomes" id="UP000601736"/>
    </source>
</evidence>
<organism evidence="1 2">
    <name type="scientific">Nitrosomonas nitrosa</name>
    <dbReference type="NCBI Taxonomy" id="52442"/>
    <lineage>
        <taxon>Bacteria</taxon>
        <taxon>Pseudomonadati</taxon>
        <taxon>Pseudomonadota</taxon>
        <taxon>Betaproteobacteria</taxon>
        <taxon>Nitrosomonadales</taxon>
        <taxon>Nitrosomonadaceae</taxon>
        <taxon>Nitrosomonas</taxon>
    </lineage>
</organism>
<dbReference type="AlphaFoldDB" id="A0A8H8YZT1"/>
<sequence length="48" mass="5330">MLNQGARDIQAKFVTRHLIHIGSVIGNTACPIKNPSTNEYIAEFVFTL</sequence>
<dbReference type="Proteomes" id="UP000601736">
    <property type="component" value="Unassembled WGS sequence"/>
</dbReference>
<dbReference type="EMBL" id="CAJNAP010000005">
    <property type="protein sequence ID" value="CAE6494249.1"/>
    <property type="molecule type" value="Genomic_DNA"/>
</dbReference>
<comment type="caution">
    <text evidence="1">The sequence shown here is derived from an EMBL/GenBank/DDBJ whole genome shotgun (WGS) entry which is preliminary data.</text>
</comment>
<gene>
    <name evidence="1" type="ORF">NMYAN_130041</name>
</gene>